<dbReference type="OrthoDB" id="4764731at2"/>
<sequence>MVAASNAGVPGDAASSAEADADRRAHAADALAKFPANEANSAQQMQAVGAQAGGQQGMQMVQQMASSVTGALTGVLGGVMGPLTQLPQQAMQAGQSAMQPLMSAVQQASHGAEALAAGDPTLVDSLGADPQAGGGGGGGGGIGGGLGGTTPAGSLGPPPVPGSSPPTTPSGAPAKPAAITPTEGATPTRGPAGMTGMPMMPGAAGAGGDGGSKDKPAEKRVSAPGVPNGQPVKGRLTVPPPSAPVAKRGDGKPSVVTNRPNRRIVIMPTEDEAKE</sequence>
<feature type="region of interest" description="Disordered" evidence="1">
    <location>
        <begin position="1"/>
        <end position="38"/>
    </location>
</feature>
<dbReference type="Proteomes" id="UP000320513">
    <property type="component" value="Unassembled WGS sequence"/>
</dbReference>
<accession>A0A557Y1A5</accession>
<feature type="region of interest" description="Disordered" evidence="1">
    <location>
        <begin position="121"/>
        <end position="275"/>
    </location>
</feature>
<comment type="caution">
    <text evidence="2">The sequence shown here is derived from an EMBL/GenBank/DDBJ whole genome shotgun (WGS) entry which is preliminary data.</text>
</comment>
<evidence type="ECO:0000256" key="1">
    <source>
        <dbReference type="SAM" id="MobiDB-lite"/>
    </source>
</evidence>
<feature type="compositionally biased region" description="Pro residues" evidence="1">
    <location>
        <begin position="156"/>
        <end position="168"/>
    </location>
</feature>
<proteinExistence type="predicted"/>
<evidence type="ECO:0000313" key="3">
    <source>
        <dbReference type="Proteomes" id="UP000320513"/>
    </source>
</evidence>
<name>A0A557Y1A5_9MYCO</name>
<feature type="compositionally biased region" description="Basic and acidic residues" evidence="1">
    <location>
        <begin position="211"/>
        <end position="221"/>
    </location>
</feature>
<dbReference type="EMBL" id="VMQU01000003">
    <property type="protein sequence ID" value="TVS92305.1"/>
    <property type="molecule type" value="Genomic_DNA"/>
</dbReference>
<reference evidence="2 3" key="1">
    <citation type="submission" date="2019-07" db="EMBL/GenBank/DDBJ databases">
        <title>New Mycobacterium species.</title>
        <authorList>
            <person name="Tortoli E."/>
            <person name="Ghielmetti G."/>
            <person name="Friedel U."/>
            <person name="Trovato A."/>
        </authorList>
    </citation>
    <scope>NUCLEOTIDE SEQUENCE [LARGE SCALE GENOMIC DNA]</scope>
    <source>
        <strain evidence="2 3">16-83</strain>
    </source>
</reference>
<feature type="compositionally biased region" description="Low complexity" evidence="1">
    <location>
        <begin position="169"/>
        <end position="203"/>
    </location>
</feature>
<feature type="compositionally biased region" description="Gly residues" evidence="1">
    <location>
        <begin position="132"/>
        <end position="150"/>
    </location>
</feature>
<dbReference type="AlphaFoldDB" id="A0A557Y1A5"/>
<keyword evidence="3" id="KW-1185">Reference proteome</keyword>
<organism evidence="2 3">
    <name type="scientific">Mycobacterium helveticum</name>
    <dbReference type="NCBI Taxonomy" id="2592811"/>
    <lineage>
        <taxon>Bacteria</taxon>
        <taxon>Bacillati</taxon>
        <taxon>Actinomycetota</taxon>
        <taxon>Actinomycetes</taxon>
        <taxon>Mycobacteriales</taxon>
        <taxon>Mycobacteriaceae</taxon>
        <taxon>Mycobacterium</taxon>
    </lineage>
</organism>
<gene>
    <name evidence="2" type="ORF">FPZ47_01360</name>
</gene>
<protein>
    <submittedName>
        <fullName evidence="2">Uncharacterized protein</fullName>
    </submittedName>
</protein>
<evidence type="ECO:0000313" key="2">
    <source>
        <dbReference type="EMBL" id="TVS92305.1"/>
    </source>
</evidence>